<feature type="region of interest" description="Disordered" evidence="1">
    <location>
        <begin position="55"/>
        <end position="84"/>
    </location>
</feature>
<accession>A0A5B0LVU2</accession>
<keyword evidence="5" id="KW-1185">Reference proteome</keyword>
<proteinExistence type="predicted"/>
<dbReference type="Proteomes" id="UP000325313">
    <property type="component" value="Unassembled WGS sequence"/>
</dbReference>
<evidence type="ECO:0000313" key="3">
    <source>
        <dbReference type="EMBL" id="KAA1067828.1"/>
    </source>
</evidence>
<feature type="signal peptide" evidence="2">
    <location>
        <begin position="1"/>
        <end position="23"/>
    </location>
</feature>
<reference evidence="5 6" key="1">
    <citation type="submission" date="2019-05" db="EMBL/GenBank/DDBJ databases">
        <title>Emergence of the Ug99 lineage of the wheat stem rust pathogen through somatic hybridization.</title>
        <authorList>
            <person name="Li F."/>
            <person name="Upadhyaya N.M."/>
            <person name="Sperschneider J."/>
            <person name="Matny O."/>
            <person name="Nguyen-Phuc H."/>
            <person name="Mago R."/>
            <person name="Raley C."/>
            <person name="Miller M.E."/>
            <person name="Silverstein K.A.T."/>
            <person name="Henningsen E."/>
            <person name="Hirsch C.D."/>
            <person name="Visser B."/>
            <person name="Pretorius Z.A."/>
            <person name="Steffenson B.J."/>
            <person name="Schwessinger B."/>
            <person name="Dodds P.N."/>
            <person name="Figueroa M."/>
        </authorList>
    </citation>
    <scope>NUCLEOTIDE SEQUENCE [LARGE SCALE GENOMIC DNA]</scope>
    <source>
        <strain evidence="3">21-0</strain>
        <strain evidence="4 6">Ug99</strain>
    </source>
</reference>
<evidence type="ECO:0000256" key="1">
    <source>
        <dbReference type="SAM" id="MobiDB-lite"/>
    </source>
</evidence>
<evidence type="ECO:0000313" key="6">
    <source>
        <dbReference type="Proteomes" id="UP000325313"/>
    </source>
</evidence>
<dbReference type="OrthoDB" id="10670227at2759"/>
<dbReference type="Proteomes" id="UP000324748">
    <property type="component" value="Unassembled WGS sequence"/>
</dbReference>
<feature type="compositionally biased region" description="Polar residues" evidence="1">
    <location>
        <begin position="55"/>
        <end position="79"/>
    </location>
</feature>
<dbReference type="EMBL" id="VSWC01000184">
    <property type="protein sequence ID" value="KAA1067828.1"/>
    <property type="molecule type" value="Genomic_DNA"/>
</dbReference>
<comment type="caution">
    <text evidence="3">The sequence shown here is derived from an EMBL/GenBank/DDBJ whole genome shotgun (WGS) entry which is preliminary data.</text>
</comment>
<protein>
    <submittedName>
        <fullName evidence="3">Uncharacterized protein</fullName>
    </submittedName>
</protein>
<name>A0A5B0LVU2_PUCGR</name>
<evidence type="ECO:0000313" key="5">
    <source>
        <dbReference type="Proteomes" id="UP000324748"/>
    </source>
</evidence>
<organism evidence="3 5">
    <name type="scientific">Puccinia graminis f. sp. tritici</name>
    <dbReference type="NCBI Taxonomy" id="56615"/>
    <lineage>
        <taxon>Eukaryota</taxon>
        <taxon>Fungi</taxon>
        <taxon>Dikarya</taxon>
        <taxon>Basidiomycota</taxon>
        <taxon>Pucciniomycotina</taxon>
        <taxon>Pucciniomycetes</taxon>
        <taxon>Pucciniales</taxon>
        <taxon>Pucciniaceae</taxon>
        <taxon>Puccinia</taxon>
    </lineage>
</organism>
<dbReference type="EMBL" id="VDEP01000374">
    <property type="protein sequence ID" value="KAA1093423.1"/>
    <property type="molecule type" value="Genomic_DNA"/>
</dbReference>
<gene>
    <name evidence="3" type="ORF">PGT21_018236</name>
    <name evidence="4" type="ORF">PGTUg99_011638</name>
</gene>
<evidence type="ECO:0000256" key="2">
    <source>
        <dbReference type="SAM" id="SignalP"/>
    </source>
</evidence>
<sequence length="589" mass="68653">MLWAAWVAGLLVLCGNISINSNAIQDCEFTREFDWNQPPQLDDILRPFETSPRFQTSHSNIPEVTTTPASPSYHQTFKSPTRRNDQTSFLRSWEDHSQHHLYTNVEAPEEFWPDMGNQNLIGPQDFLWNHCDGTLEQHHQSSLPSNPAEKFEELTNYSPDTMKWIESCEIEAFMSSTLSTIDQLNDLQTNKQCHFSSCSDEPSFKHKMISETNPNDEPSNKIAKLIGKPIGLKNTLGKQPFSKSISQNDPLNQEPFEFQKQLLSEVEIPLKMQSIPLLDKRNEMMFHESNPSYLDIIHTNHILTQQKLTSSIVQTPLKKLIFDASVFRIENQSEADKSLIQKIISTVDDKGKPLVMYESQPDKAIAKFISLRSAKEPRPRIKTSDRKKEIIEKKYKRSNSRFDLMKKSCEIFWSQRDLWMDFYQGRTGIRFQDLDFRPHGKCKIEDVMDQFIVFLFYVDMITSIIVKSDQIKSHQDFQEIHNNVDTLKNAATQFQPILESLKQEPILKSENLSPLLNKRRNYQVARTCKSRTVKMIWVILEKWIFIENKANLQRILFGLHSKKFSVPYFNDIFCYSITHFNQQISNNHS</sequence>
<feature type="chain" id="PRO_5036137120" evidence="2">
    <location>
        <begin position="24"/>
        <end position="589"/>
    </location>
</feature>
<dbReference type="AlphaFoldDB" id="A0A5B0LVU2"/>
<evidence type="ECO:0000313" key="4">
    <source>
        <dbReference type="EMBL" id="KAA1093423.1"/>
    </source>
</evidence>
<keyword evidence="2" id="KW-0732">Signal</keyword>